<evidence type="ECO:0000256" key="1">
    <source>
        <dbReference type="SAM" id="Phobius"/>
    </source>
</evidence>
<name>A0A1I2MDF9_9ACTN</name>
<proteinExistence type="predicted"/>
<feature type="transmembrane region" description="Helical" evidence="1">
    <location>
        <begin position="493"/>
        <end position="513"/>
    </location>
</feature>
<feature type="transmembrane region" description="Helical" evidence="1">
    <location>
        <begin position="201"/>
        <end position="219"/>
    </location>
</feature>
<protein>
    <submittedName>
        <fullName evidence="2">Uncharacterized protein</fullName>
    </submittedName>
</protein>
<dbReference type="OrthoDB" id="5181536at2"/>
<keyword evidence="3" id="KW-1185">Reference proteome</keyword>
<feature type="transmembrane region" description="Helical" evidence="1">
    <location>
        <begin position="172"/>
        <end position="189"/>
    </location>
</feature>
<dbReference type="InterPro" id="IPR058062">
    <property type="entry name" value="SCO7613_C"/>
</dbReference>
<dbReference type="RefSeq" id="WP_092203752.1">
    <property type="nucleotide sequence ID" value="NZ_FOND01000031.1"/>
</dbReference>
<dbReference type="AlphaFoldDB" id="A0A1I2MDF9"/>
<keyword evidence="1" id="KW-0472">Membrane</keyword>
<keyword evidence="1" id="KW-0812">Transmembrane</keyword>
<feature type="transmembrane region" description="Helical" evidence="1">
    <location>
        <begin position="449"/>
        <end position="473"/>
    </location>
</feature>
<feature type="transmembrane region" description="Helical" evidence="1">
    <location>
        <begin position="282"/>
        <end position="304"/>
    </location>
</feature>
<feature type="transmembrane region" description="Helical" evidence="1">
    <location>
        <begin position="334"/>
        <end position="352"/>
    </location>
</feature>
<dbReference type="EMBL" id="FOND01000031">
    <property type="protein sequence ID" value="SFF88829.1"/>
    <property type="molecule type" value="Genomic_DNA"/>
</dbReference>
<gene>
    <name evidence="2" type="ORF">SAMN05216574_13111</name>
</gene>
<organism evidence="2 3">
    <name type="scientific">Blastococcus tunisiensis</name>
    <dbReference type="NCBI Taxonomy" id="1798228"/>
    <lineage>
        <taxon>Bacteria</taxon>
        <taxon>Bacillati</taxon>
        <taxon>Actinomycetota</taxon>
        <taxon>Actinomycetes</taxon>
        <taxon>Geodermatophilales</taxon>
        <taxon>Geodermatophilaceae</taxon>
        <taxon>Blastococcus</taxon>
    </lineage>
</organism>
<feature type="transmembrane region" description="Helical" evidence="1">
    <location>
        <begin position="103"/>
        <end position="125"/>
    </location>
</feature>
<feature type="transmembrane region" description="Helical" evidence="1">
    <location>
        <begin position="310"/>
        <end position="327"/>
    </location>
</feature>
<feature type="transmembrane region" description="Helical" evidence="1">
    <location>
        <begin position="520"/>
        <end position="541"/>
    </location>
</feature>
<dbReference type="STRING" id="1798228.SAMN05216574_13111"/>
<accession>A0A1I2MDF9</accession>
<feature type="transmembrane region" description="Helical" evidence="1">
    <location>
        <begin position="145"/>
        <end position="165"/>
    </location>
</feature>
<dbReference type="Proteomes" id="UP000198589">
    <property type="component" value="Unassembled WGS sequence"/>
</dbReference>
<feature type="transmembrane region" description="Helical" evidence="1">
    <location>
        <begin position="255"/>
        <end position="275"/>
    </location>
</feature>
<evidence type="ECO:0000313" key="2">
    <source>
        <dbReference type="EMBL" id="SFF88829.1"/>
    </source>
</evidence>
<feature type="transmembrane region" description="Helical" evidence="1">
    <location>
        <begin position="561"/>
        <end position="579"/>
    </location>
</feature>
<feature type="transmembrane region" description="Helical" evidence="1">
    <location>
        <begin position="231"/>
        <end position="249"/>
    </location>
</feature>
<evidence type="ECO:0000313" key="3">
    <source>
        <dbReference type="Proteomes" id="UP000198589"/>
    </source>
</evidence>
<keyword evidence="1" id="KW-1133">Transmembrane helix</keyword>
<feature type="transmembrane region" description="Helical" evidence="1">
    <location>
        <begin position="20"/>
        <end position="42"/>
    </location>
</feature>
<sequence length="599" mass="59955">MGRPVSTAPLPPLPYRVRPPQVLLGVGAVLLVSAGGAVASAYGGNPVRLLLLGLAGAAVWHSLRAARARLRSSEETLAASAVGLVLSGAELGAPVLEGNPVTAVVLAAGFLVLRWAAPTTLTWPLAAWGAVQLAALRSLDAVPPALHTGALLSVALGGLGVALFGRRLVARAALVTTAPWWAAGVIGGSSSAWNGTGGERWFSAGLMVAAAAGLLLARLRTELEPLLGPPVAVPVVAGAVAGAAVTGAFSSLGTVAMTLTGYAGVLLANTAAATLTGWRRGLLLPVALAAGIAMALLSVTQLVARERWSELSLLLLLTALPTVVVAARRPDDRPVALPVAVLCLAGAALLALPDGLLGPVAVGVLLTALYCVAMLAGAGLDATSRSATARAAAVCALAAAVLLRAEDERTTLAVLLAVQSAFTLSWAWRTHIPGQPLDATSATAWRGGALQFVAAAWFFAAAAGLAAVEWYSLPAALGLLIAAGPRLVEGPSWPAWGPGLLVAAVPSAVLAVTTSDGERAVSVLLVAAAVLVAGARTGVRAPLSIGAGTALFLGLGFTARALPWPLAAALVVGCALLALGMRRERSPIAGFGVRVADLR</sequence>
<dbReference type="NCBIfam" id="NF047321">
    <property type="entry name" value="SCO7613_CTERM"/>
    <property type="match status" value="1"/>
</dbReference>
<feature type="transmembrane region" description="Helical" evidence="1">
    <location>
        <begin position="358"/>
        <end position="380"/>
    </location>
</feature>
<reference evidence="3" key="1">
    <citation type="submission" date="2016-10" db="EMBL/GenBank/DDBJ databases">
        <authorList>
            <person name="Varghese N."/>
            <person name="Submissions S."/>
        </authorList>
    </citation>
    <scope>NUCLEOTIDE SEQUENCE [LARGE SCALE GENOMIC DNA]</scope>
    <source>
        <strain evidence="3">DSM 46838</strain>
    </source>
</reference>